<dbReference type="Gene3D" id="1.20.1640.10">
    <property type="entry name" value="Multidrug efflux transporter AcrB transmembrane domain"/>
    <property type="match status" value="1"/>
</dbReference>
<proteinExistence type="predicted"/>
<evidence type="ECO:0000313" key="4">
    <source>
        <dbReference type="Proteomes" id="UP001487740"/>
    </source>
</evidence>
<name>A0AAW0SX78_SCYPA</name>
<dbReference type="GO" id="GO:0005886">
    <property type="term" value="C:plasma membrane"/>
    <property type="evidence" value="ECO:0007669"/>
    <property type="project" value="TreeGrafter"/>
</dbReference>
<keyword evidence="4" id="KW-1185">Reference proteome</keyword>
<dbReference type="AlphaFoldDB" id="A0AAW0SX78"/>
<reference evidence="3 4" key="1">
    <citation type="submission" date="2023-03" db="EMBL/GenBank/DDBJ databases">
        <title>High-quality genome of Scylla paramamosain provides insights in environmental adaptation.</title>
        <authorList>
            <person name="Zhang L."/>
        </authorList>
    </citation>
    <scope>NUCLEOTIDE SEQUENCE [LARGE SCALE GENOMIC DNA]</scope>
    <source>
        <strain evidence="3">LZ_2023a</strain>
        <tissue evidence="3">Muscle</tissue>
    </source>
</reference>
<dbReference type="GO" id="GO:0042632">
    <property type="term" value="P:cholesterol homeostasis"/>
    <property type="evidence" value="ECO:0007669"/>
    <property type="project" value="TreeGrafter"/>
</dbReference>
<feature type="transmembrane region" description="Helical" evidence="2">
    <location>
        <begin position="40"/>
        <end position="58"/>
    </location>
</feature>
<protein>
    <submittedName>
        <fullName evidence="3">Uncharacterized protein</fullName>
    </submittedName>
</protein>
<keyword evidence="2" id="KW-0812">Transmembrane</keyword>
<feature type="region of interest" description="Disordered" evidence="1">
    <location>
        <begin position="119"/>
        <end position="162"/>
    </location>
</feature>
<dbReference type="Proteomes" id="UP001487740">
    <property type="component" value="Unassembled WGS sequence"/>
</dbReference>
<dbReference type="GO" id="GO:0015918">
    <property type="term" value="P:sterol transport"/>
    <property type="evidence" value="ECO:0007669"/>
    <property type="project" value="TreeGrafter"/>
</dbReference>
<evidence type="ECO:0000313" key="3">
    <source>
        <dbReference type="EMBL" id="KAK8379915.1"/>
    </source>
</evidence>
<comment type="caution">
    <text evidence="3">The sequence shown here is derived from an EMBL/GenBank/DDBJ whole genome shotgun (WGS) entry which is preliminary data.</text>
</comment>
<keyword evidence="2" id="KW-1133">Transmembrane helix</keyword>
<dbReference type="EMBL" id="JARAKH010000043">
    <property type="protein sequence ID" value="KAK8379915.1"/>
    <property type="molecule type" value="Genomic_DNA"/>
</dbReference>
<feature type="compositionally biased region" description="Pro residues" evidence="1">
    <location>
        <begin position="131"/>
        <end position="155"/>
    </location>
</feature>
<dbReference type="PANTHER" id="PTHR45727">
    <property type="entry name" value="NPC INTRACELLULAR CHOLESTEROL TRANSPORTER 1"/>
    <property type="match status" value="1"/>
</dbReference>
<keyword evidence="2" id="KW-0472">Membrane</keyword>
<sequence>MAVGISVEFCSHITHAFSLSLEETRLERARDALTNMGSSVLSGITLTKFGGIVVLAFAKSKIFKVFYFRMYLGIVLFGAAHGLILLPVLLSFIGPRSNRCLKMKQQWSRLAESFHGSMNLENEMPDDNGPDPNPLPPLDPPPPSGTASSPPPDPPRGLRWHG</sequence>
<dbReference type="SUPFAM" id="SSF82866">
    <property type="entry name" value="Multidrug efflux transporter AcrB transmembrane domain"/>
    <property type="match status" value="1"/>
</dbReference>
<dbReference type="PANTHER" id="PTHR45727:SF2">
    <property type="entry name" value="NPC INTRACELLULAR CHOLESTEROL TRANSPORTER 1"/>
    <property type="match status" value="1"/>
</dbReference>
<dbReference type="GO" id="GO:0015485">
    <property type="term" value="F:cholesterol binding"/>
    <property type="evidence" value="ECO:0007669"/>
    <property type="project" value="TreeGrafter"/>
</dbReference>
<feature type="transmembrane region" description="Helical" evidence="2">
    <location>
        <begin position="70"/>
        <end position="93"/>
    </location>
</feature>
<evidence type="ECO:0000256" key="2">
    <source>
        <dbReference type="SAM" id="Phobius"/>
    </source>
</evidence>
<dbReference type="GO" id="GO:0030299">
    <property type="term" value="P:intestinal cholesterol absorption"/>
    <property type="evidence" value="ECO:0007669"/>
    <property type="project" value="TreeGrafter"/>
</dbReference>
<evidence type="ECO:0000256" key="1">
    <source>
        <dbReference type="SAM" id="MobiDB-lite"/>
    </source>
</evidence>
<gene>
    <name evidence="3" type="ORF">O3P69_019734</name>
</gene>
<organism evidence="3 4">
    <name type="scientific">Scylla paramamosain</name>
    <name type="common">Mud crab</name>
    <dbReference type="NCBI Taxonomy" id="85552"/>
    <lineage>
        <taxon>Eukaryota</taxon>
        <taxon>Metazoa</taxon>
        <taxon>Ecdysozoa</taxon>
        <taxon>Arthropoda</taxon>
        <taxon>Crustacea</taxon>
        <taxon>Multicrustacea</taxon>
        <taxon>Malacostraca</taxon>
        <taxon>Eumalacostraca</taxon>
        <taxon>Eucarida</taxon>
        <taxon>Decapoda</taxon>
        <taxon>Pleocyemata</taxon>
        <taxon>Brachyura</taxon>
        <taxon>Eubrachyura</taxon>
        <taxon>Portunoidea</taxon>
        <taxon>Portunidae</taxon>
        <taxon>Portuninae</taxon>
        <taxon>Scylla</taxon>
    </lineage>
</organism>
<accession>A0AAW0SX78</accession>